<comment type="subcellular location">
    <subcellularLocation>
        <location evidence="1 8">Cell outer membrane</location>
        <topology evidence="1 8">Multi-pass membrane protein</topology>
    </subcellularLocation>
</comment>
<proteinExistence type="inferred from homology"/>
<evidence type="ECO:0000256" key="5">
    <source>
        <dbReference type="ARBA" id="ARBA00022729"/>
    </source>
</evidence>
<dbReference type="Gene3D" id="3.10.20.410">
    <property type="match status" value="1"/>
</dbReference>
<keyword evidence="9" id="KW-1133">Transmembrane helix</keyword>
<evidence type="ECO:0000256" key="3">
    <source>
        <dbReference type="ARBA" id="ARBA00022448"/>
    </source>
</evidence>
<dbReference type="InterPro" id="IPR025885">
    <property type="entry name" value="PapC_N"/>
</dbReference>
<keyword evidence="7 8" id="KW-0998">Cell outer membrane</keyword>
<evidence type="ECO:0000259" key="10">
    <source>
        <dbReference type="Pfam" id="PF13954"/>
    </source>
</evidence>
<evidence type="ECO:0000256" key="8">
    <source>
        <dbReference type="RuleBase" id="RU003884"/>
    </source>
</evidence>
<dbReference type="InterPro" id="IPR000015">
    <property type="entry name" value="Fimb_usher"/>
</dbReference>
<keyword evidence="6 8" id="KW-0472">Membrane</keyword>
<keyword evidence="4 8" id="KW-0812">Transmembrane</keyword>
<evidence type="ECO:0000256" key="2">
    <source>
        <dbReference type="ARBA" id="ARBA00008064"/>
    </source>
</evidence>
<dbReference type="AlphaFoldDB" id="A0A2X3K438"/>
<keyword evidence="3 8" id="KW-0813">Transport</keyword>
<dbReference type="InterPro" id="IPR037224">
    <property type="entry name" value="PapC_N_sf"/>
</dbReference>
<evidence type="ECO:0000313" key="11">
    <source>
        <dbReference type="EMBL" id="SQD06187.1"/>
    </source>
</evidence>
<evidence type="ECO:0000256" key="6">
    <source>
        <dbReference type="ARBA" id="ARBA00023136"/>
    </source>
</evidence>
<evidence type="ECO:0000256" key="1">
    <source>
        <dbReference type="ARBA" id="ARBA00004571"/>
    </source>
</evidence>
<protein>
    <submittedName>
        <fullName evidence="11">Fimbrial outer membrane usher protein</fullName>
    </submittedName>
</protein>
<comment type="similarity">
    <text evidence="2 8">Belongs to the fimbrial export usher family.</text>
</comment>
<gene>
    <name evidence="11" type="primary">sfmD_3</name>
    <name evidence="11" type="ORF">NCTC8009_06776</name>
</gene>
<name>A0A2X3K438_ECOLX</name>
<evidence type="ECO:0000256" key="7">
    <source>
        <dbReference type="ARBA" id="ARBA00023237"/>
    </source>
</evidence>
<evidence type="ECO:0000256" key="9">
    <source>
        <dbReference type="SAM" id="Phobius"/>
    </source>
</evidence>
<keyword evidence="5" id="KW-0732">Signal</keyword>
<dbReference type="FunFam" id="2.60.40.3110:FF:000001">
    <property type="entry name" value="Putative fimbrial outer membrane usher"/>
    <property type="match status" value="1"/>
</dbReference>
<accession>A0A2X3K438</accession>
<dbReference type="Pfam" id="PF13954">
    <property type="entry name" value="PapC_N"/>
    <property type="match status" value="1"/>
</dbReference>
<evidence type="ECO:0000313" key="12">
    <source>
        <dbReference type="Proteomes" id="UP000250991"/>
    </source>
</evidence>
<dbReference type="Proteomes" id="UP000250991">
    <property type="component" value="Unassembled WGS sequence"/>
</dbReference>
<sequence>MKIPTTTDIPQRYTWCLAGICYSSLAILLSFLSYAESYFNPAFLLENGTSVADLSRFERGNHQPAGVYRVDLWRNDEFIGSQDIVFESTTENTGDKSGGLMPCFNQVLLERIGLNSSAFPELAQQQNNKCINLLKAVPDATINFDFAAMRLNITIPQITLLSSAHGYIPPEEWDEGIPALLLNYNFTGNRGNGNDSYFFSELSGINIGPWRLRNNGSWNYFRGNGYHSEQWNNIGTWVQRAIIPLKSELVMGDGNTGSDIFDGVGFRGVRLYSSDNMYPDSQQGFAPTVRGIARTAAQLTIRQNGFIIYQSYVSPGAFEITDLHPTSSNGDLDVTIDERDGNQQNYTIPYSTVPILQREGRFKFDLTAGDFRSGNSQQSSPFFFQGTALGGLPQEFTAYGGTQLSANYTAFLLGLGAQSRKLGGSVAGCDPCAQSVSRRQSS</sequence>
<dbReference type="PROSITE" id="PS01151">
    <property type="entry name" value="FIMBRIAL_USHER"/>
    <property type="match status" value="1"/>
</dbReference>
<dbReference type="PANTHER" id="PTHR30451:SF6">
    <property type="entry name" value="OUTER MEMBRANE USHER PROTEIN SFMD"/>
    <property type="match status" value="1"/>
</dbReference>
<feature type="transmembrane region" description="Helical" evidence="9">
    <location>
        <begin position="12"/>
        <end position="35"/>
    </location>
</feature>
<organism evidence="11 12">
    <name type="scientific">Escherichia coli</name>
    <dbReference type="NCBI Taxonomy" id="562"/>
    <lineage>
        <taxon>Bacteria</taxon>
        <taxon>Pseudomonadati</taxon>
        <taxon>Pseudomonadota</taxon>
        <taxon>Gammaproteobacteria</taxon>
        <taxon>Enterobacterales</taxon>
        <taxon>Enterobacteriaceae</taxon>
        <taxon>Escherichia</taxon>
    </lineage>
</organism>
<evidence type="ECO:0000256" key="4">
    <source>
        <dbReference type="ARBA" id="ARBA00022692"/>
    </source>
</evidence>
<keyword evidence="8" id="KW-1029">Fimbrium biogenesis</keyword>
<feature type="domain" description="PapC N-terminal" evidence="10">
    <location>
        <begin position="38"/>
        <end position="187"/>
    </location>
</feature>
<dbReference type="Pfam" id="PF00577">
    <property type="entry name" value="Usher"/>
    <property type="match status" value="1"/>
</dbReference>
<dbReference type="SUPFAM" id="SSF141729">
    <property type="entry name" value="FimD N-terminal domain-like"/>
    <property type="match status" value="1"/>
</dbReference>
<dbReference type="EMBL" id="UARW01000010">
    <property type="protein sequence ID" value="SQD06187.1"/>
    <property type="molecule type" value="Genomic_DNA"/>
</dbReference>
<reference evidence="11 12" key="1">
    <citation type="submission" date="2018-06" db="EMBL/GenBank/DDBJ databases">
        <authorList>
            <consortium name="Pathogen Informatics"/>
            <person name="Doyle S."/>
        </authorList>
    </citation>
    <scope>NUCLEOTIDE SEQUENCE [LARGE SCALE GENOMIC DNA]</scope>
    <source>
        <strain evidence="11 12">NCTC8009</strain>
    </source>
</reference>
<dbReference type="Gene3D" id="2.60.40.3110">
    <property type="match status" value="1"/>
</dbReference>
<dbReference type="STRING" id="585034.ECIAI1_0534"/>
<dbReference type="FunFam" id="3.10.20.410:FF:000002">
    <property type="entry name" value="Outer membrane usher protein FimD"/>
    <property type="match status" value="1"/>
</dbReference>
<dbReference type="GO" id="GO:0009279">
    <property type="term" value="C:cell outer membrane"/>
    <property type="evidence" value="ECO:0007669"/>
    <property type="project" value="UniProtKB-SubCell"/>
</dbReference>
<dbReference type="GO" id="GO:0015473">
    <property type="term" value="F:fimbrial usher porin activity"/>
    <property type="evidence" value="ECO:0007669"/>
    <property type="project" value="InterPro"/>
</dbReference>
<dbReference type="PANTHER" id="PTHR30451">
    <property type="entry name" value="OUTER MEMBRANE USHER PROTEIN"/>
    <property type="match status" value="1"/>
</dbReference>
<dbReference type="InterPro" id="IPR018030">
    <property type="entry name" value="Fimbrial_membr_usher_CS"/>
</dbReference>
<dbReference type="GO" id="GO:0009297">
    <property type="term" value="P:pilus assembly"/>
    <property type="evidence" value="ECO:0007669"/>
    <property type="project" value="InterPro"/>
</dbReference>